<dbReference type="Pfam" id="PF04780">
    <property type="entry name" value="DUF629"/>
    <property type="match status" value="1"/>
</dbReference>
<dbReference type="PANTHER" id="PTHR22975:SF9">
    <property type="entry name" value="ECHINUS SPLICE FORM 3"/>
    <property type="match status" value="1"/>
</dbReference>
<reference evidence="6" key="2">
    <citation type="submission" date="2021-01" db="UniProtKB">
        <authorList>
            <consortium name="EnsemblPlants"/>
        </authorList>
    </citation>
    <scope>IDENTIFICATION</scope>
</reference>
<dbReference type="PANTHER" id="PTHR22975">
    <property type="entry name" value="UBIQUITIN SPECIFIC PROTEINASE"/>
    <property type="match status" value="1"/>
</dbReference>
<name>A0A7N2LMX6_QUELO</name>
<dbReference type="InParanoid" id="A0A7N2LMX6"/>
<reference evidence="6 7" key="1">
    <citation type="journal article" date="2016" name="G3 (Bethesda)">
        <title>First Draft Assembly and Annotation of the Genome of a California Endemic Oak Quercus lobata Nee (Fagaceae).</title>
        <authorList>
            <person name="Sork V.L."/>
            <person name="Fitz-Gibbon S.T."/>
            <person name="Puiu D."/>
            <person name="Crepeau M."/>
            <person name="Gugger P.F."/>
            <person name="Sherman R."/>
            <person name="Stevens K."/>
            <person name="Langley C.H."/>
            <person name="Pellegrini M."/>
            <person name="Salzberg S.L."/>
        </authorList>
    </citation>
    <scope>NUCLEOTIDE SEQUENCE [LARGE SCALE GENOMIC DNA]</scope>
    <source>
        <strain evidence="6 7">cv. SW786</strain>
    </source>
</reference>
<dbReference type="PROSITE" id="PS00028">
    <property type="entry name" value="ZINC_FINGER_C2H2_1"/>
    <property type="match status" value="1"/>
</dbReference>
<feature type="region of interest" description="Disordered" evidence="4">
    <location>
        <begin position="874"/>
        <end position="904"/>
    </location>
</feature>
<feature type="region of interest" description="Disordered" evidence="4">
    <location>
        <begin position="1"/>
        <end position="41"/>
    </location>
</feature>
<dbReference type="InterPro" id="IPR052398">
    <property type="entry name" value="Ubiquitin_hydrolase_53/54"/>
</dbReference>
<feature type="compositionally biased region" description="Pro residues" evidence="4">
    <location>
        <begin position="9"/>
        <end position="18"/>
    </location>
</feature>
<evidence type="ECO:0000256" key="3">
    <source>
        <dbReference type="SAM" id="Coils"/>
    </source>
</evidence>
<dbReference type="Proteomes" id="UP000594261">
    <property type="component" value="Chromosome 5"/>
</dbReference>
<evidence type="ECO:0000256" key="2">
    <source>
        <dbReference type="ARBA" id="ARBA00022801"/>
    </source>
</evidence>
<accession>A0A7N2LMX6</accession>
<proteinExistence type="predicted"/>
<keyword evidence="7" id="KW-1185">Reference proteome</keyword>
<dbReference type="EMBL" id="LRBV02000005">
    <property type="status" value="NOT_ANNOTATED_CDS"/>
    <property type="molecule type" value="Genomic_DNA"/>
</dbReference>
<feature type="coiled-coil region" evidence="3">
    <location>
        <begin position="192"/>
        <end position="219"/>
    </location>
</feature>
<evidence type="ECO:0000256" key="4">
    <source>
        <dbReference type="SAM" id="MobiDB-lite"/>
    </source>
</evidence>
<keyword evidence="1" id="KW-0833">Ubl conjugation pathway</keyword>
<dbReference type="EnsemblPlants" id="QL05p016288:mrna">
    <property type="protein sequence ID" value="QL05p016288:mrna"/>
    <property type="gene ID" value="QL05p016288"/>
</dbReference>
<dbReference type="Gramene" id="QL05p016288:mrna">
    <property type="protein sequence ID" value="QL05p016288:mrna"/>
    <property type="gene ID" value="QL05p016288"/>
</dbReference>
<feature type="domain" description="C2H2-type" evidence="5">
    <location>
        <begin position="305"/>
        <end position="326"/>
    </location>
</feature>
<evidence type="ECO:0000256" key="1">
    <source>
        <dbReference type="ARBA" id="ARBA00022786"/>
    </source>
</evidence>
<feature type="region of interest" description="Disordered" evidence="4">
    <location>
        <begin position="757"/>
        <end position="810"/>
    </location>
</feature>
<feature type="compositionally biased region" description="Basic residues" evidence="4">
    <location>
        <begin position="781"/>
        <end position="794"/>
    </location>
</feature>
<keyword evidence="2" id="KW-0378">Hydrolase</keyword>
<sequence length="1055" mass="120851">MSNKKHNAPPSPSQPPPSSEVDDQSPSITDEVNRALSANHNGNPAEALSLLKSTLSRHPNSALAHSALSFIQLKVANLDSTAADADDDDDRLLQLEHVRSSVKSSKRAVELCPVSLSFWFFHVVALVKLAQYDSDAGFEAVIEACDTGLAIEHPTVVEERLKLDGEHEIESLRKQLRLVKLQSKYLVDAKSLGKIKDEIKELQDRKEEIEQRAITARKNLETPLSDTDNKRKLKNVKKVAANVDTVAARVKAYWNDRISMELKKDLLSVELLLQFANKDSPEAVAVVMQALEHVKAAKNWKFSTCCLCGERFFEVKLNADHMKSVHLGTLSDELRSVEPEIEFDSVHDTVKSRKWRPVEVVAAKEMMEDLSRNKRGDEGLEESEVFMNHKEWPYCEDTRRDLIIDKIRSRLRVYLKIRFFVSSHLSVFMDLIMEMLKKRIPEQLLKEHWMDRTVLTACFLDISELNRVYEFLDDLHNICGLQSLSVSLARDEVRGMPCVANHEKIVFNEDFSCVVFDKRMLRGELVVPNDGAAITSSADAETVLNDDECKDAIVDWLLGGTNISIGERLMQWTNFRETSKSQAMEFFKIYEAEFHRMQNFCEKKIEYLRDIKVWKNLESICVEEDKRREEISGYKPWSYEYLLLEQHKLIKRTDGDTFESDIIWNILKVDHVDNEIKLGIKKQIDELAEKLYKFDSIIRTTTIAMKQTGKKIDAVTSYDYRSIMVPLLKSFMQARLEDLANEDAEEKSKAAEKELLSELNLDDKKNSNKGGGNSTQGQGKSKVKKKKKDHRKAKEFKATGGSEEQQENVQQISFPAAHRGDDPPNPNPEIVVSVTTDELEQEERKLTPEEQKNLRMLEEHLELQRQIENEAKQKRLAEQNEVGTSAENEAKSDEKSSGLGQPKQAHLQICEQDLNDETKWDEAKKLHSELNILLEQEEAYWQQRSRVNWLQNGNLNTTFFHACASQRKRTNQISQLRNREGDLVSTPEGLENITTEYFQSLFSSSNPIYIEKVTELVESVVTDDMNSQLLKPFIENEVKITLFHMHPLKAPGLMT</sequence>
<evidence type="ECO:0000313" key="6">
    <source>
        <dbReference type="EnsemblPlants" id="QL05p016288:mrna"/>
    </source>
</evidence>
<evidence type="ECO:0000313" key="7">
    <source>
        <dbReference type="Proteomes" id="UP000594261"/>
    </source>
</evidence>
<dbReference type="AlphaFoldDB" id="A0A7N2LMX6"/>
<evidence type="ECO:0000259" key="5">
    <source>
        <dbReference type="PROSITE" id="PS00028"/>
    </source>
</evidence>
<protein>
    <recommendedName>
        <fullName evidence="5">C2H2-type domain-containing protein</fullName>
    </recommendedName>
</protein>
<dbReference type="InterPro" id="IPR006865">
    <property type="entry name" value="DUF629"/>
</dbReference>
<keyword evidence="3" id="KW-0175">Coiled coil</keyword>
<dbReference type="GO" id="GO:0016787">
    <property type="term" value="F:hydrolase activity"/>
    <property type="evidence" value="ECO:0007669"/>
    <property type="project" value="UniProtKB-KW"/>
</dbReference>
<feature type="compositionally biased region" description="Basic and acidic residues" evidence="4">
    <location>
        <begin position="757"/>
        <end position="766"/>
    </location>
</feature>
<organism evidence="6 7">
    <name type="scientific">Quercus lobata</name>
    <name type="common">Valley oak</name>
    <dbReference type="NCBI Taxonomy" id="97700"/>
    <lineage>
        <taxon>Eukaryota</taxon>
        <taxon>Viridiplantae</taxon>
        <taxon>Streptophyta</taxon>
        <taxon>Embryophyta</taxon>
        <taxon>Tracheophyta</taxon>
        <taxon>Spermatophyta</taxon>
        <taxon>Magnoliopsida</taxon>
        <taxon>eudicotyledons</taxon>
        <taxon>Gunneridae</taxon>
        <taxon>Pentapetalae</taxon>
        <taxon>rosids</taxon>
        <taxon>fabids</taxon>
        <taxon>Fagales</taxon>
        <taxon>Fagaceae</taxon>
        <taxon>Quercus</taxon>
    </lineage>
</organism>
<dbReference type="InterPro" id="IPR013087">
    <property type="entry name" value="Znf_C2H2_type"/>
</dbReference>